<dbReference type="AlphaFoldDB" id="A0A6A6XWZ4"/>
<dbReference type="Proteomes" id="UP000799757">
    <property type="component" value="Unassembled WGS sequence"/>
</dbReference>
<sequence>MFDMGIVLLARLHLVSISSRARPNHFSFRAAGIGRKHSLLFFRCAVDSPTEDASALMQVPTQVSPSMAWLLTQTSVNGLHLSSLTDCLLQHCPLSFPSRCSSHAVSYDLVT</sequence>
<name>A0A6A6XWZ4_9PLEO</name>
<reference evidence="1" key="1">
    <citation type="journal article" date="2020" name="Stud. Mycol.">
        <title>101 Dothideomycetes genomes: a test case for predicting lifestyles and emergence of pathogens.</title>
        <authorList>
            <person name="Haridas S."/>
            <person name="Albert R."/>
            <person name="Binder M."/>
            <person name="Bloem J."/>
            <person name="Labutti K."/>
            <person name="Salamov A."/>
            <person name="Andreopoulos B."/>
            <person name="Baker S."/>
            <person name="Barry K."/>
            <person name="Bills G."/>
            <person name="Bluhm B."/>
            <person name="Cannon C."/>
            <person name="Castanera R."/>
            <person name="Culley D."/>
            <person name="Daum C."/>
            <person name="Ezra D."/>
            <person name="Gonzalez J."/>
            <person name="Henrissat B."/>
            <person name="Kuo A."/>
            <person name="Liang C."/>
            <person name="Lipzen A."/>
            <person name="Lutzoni F."/>
            <person name="Magnuson J."/>
            <person name="Mondo S."/>
            <person name="Nolan M."/>
            <person name="Ohm R."/>
            <person name="Pangilinan J."/>
            <person name="Park H.-J."/>
            <person name="Ramirez L."/>
            <person name="Alfaro M."/>
            <person name="Sun H."/>
            <person name="Tritt A."/>
            <person name="Yoshinaga Y."/>
            <person name="Zwiers L.-H."/>
            <person name="Turgeon B."/>
            <person name="Goodwin S."/>
            <person name="Spatafora J."/>
            <person name="Crous P."/>
            <person name="Grigoriev I."/>
        </authorList>
    </citation>
    <scope>NUCLEOTIDE SEQUENCE</scope>
    <source>
        <strain evidence="1">CBS 109.77</strain>
    </source>
</reference>
<proteinExistence type="predicted"/>
<dbReference type="EMBL" id="MU001742">
    <property type="protein sequence ID" value="KAF2800773.1"/>
    <property type="molecule type" value="Genomic_DNA"/>
</dbReference>
<gene>
    <name evidence="1" type="ORF">K505DRAFT_113276</name>
</gene>
<accession>A0A6A6XWZ4</accession>
<organism evidence="1 2">
    <name type="scientific">Melanomma pulvis-pyrius CBS 109.77</name>
    <dbReference type="NCBI Taxonomy" id="1314802"/>
    <lineage>
        <taxon>Eukaryota</taxon>
        <taxon>Fungi</taxon>
        <taxon>Dikarya</taxon>
        <taxon>Ascomycota</taxon>
        <taxon>Pezizomycotina</taxon>
        <taxon>Dothideomycetes</taxon>
        <taxon>Pleosporomycetidae</taxon>
        <taxon>Pleosporales</taxon>
        <taxon>Melanommataceae</taxon>
        <taxon>Melanomma</taxon>
    </lineage>
</organism>
<keyword evidence="2" id="KW-1185">Reference proteome</keyword>
<evidence type="ECO:0000313" key="2">
    <source>
        <dbReference type="Proteomes" id="UP000799757"/>
    </source>
</evidence>
<evidence type="ECO:0000313" key="1">
    <source>
        <dbReference type="EMBL" id="KAF2800773.1"/>
    </source>
</evidence>
<protein>
    <submittedName>
        <fullName evidence="1">Uncharacterized protein</fullName>
    </submittedName>
</protein>